<dbReference type="Proteomes" id="UP000076502">
    <property type="component" value="Unassembled WGS sequence"/>
</dbReference>
<keyword evidence="10" id="KW-0653">Protein transport</keyword>
<organism evidence="18 19">
    <name type="scientific">Dufourea novaeangliae</name>
    <name type="common">Sweat bee</name>
    <dbReference type="NCBI Taxonomy" id="178035"/>
    <lineage>
        <taxon>Eukaryota</taxon>
        <taxon>Metazoa</taxon>
        <taxon>Ecdysozoa</taxon>
        <taxon>Arthropoda</taxon>
        <taxon>Hexapoda</taxon>
        <taxon>Insecta</taxon>
        <taxon>Pterygota</taxon>
        <taxon>Neoptera</taxon>
        <taxon>Endopterygota</taxon>
        <taxon>Hymenoptera</taxon>
        <taxon>Apocrita</taxon>
        <taxon>Aculeata</taxon>
        <taxon>Apoidea</taxon>
        <taxon>Anthophila</taxon>
        <taxon>Halictidae</taxon>
        <taxon>Rophitinae</taxon>
        <taxon>Dufourea</taxon>
    </lineage>
</organism>
<evidence type="ECO:0000313" key="18">
    <source>
        <dbReference type="EMBL" id="KZC12229.1"/>
    </source>
</evidence>
<evidence type="ECO:0000256" key="14">
    <source>
        <dbReference type="PROSITE-ProRule" id="PRU00221"/>
    </source>
</evidence>
<dbReference type="GO" id="GO:0006887">
    <property type="term" value="P:exocytosis"/>
    <property type="evidence" value="ECO:0007669"/>
    <property type="project" value="UniProtKB-KW"/>
</dbReference>
<dbReference type="InterPro" id="IPR013577">
    <property type="entry name" value="LLGL2"/>
</dbReference>
<feature type="compositionally biased region" description="Low complexity" evidence="16">
    <location>
        <begin position="795"/>
        <end position="812"/>
    </location>
</feature>
<dbReference type="GO" id="GO:0005886">
    <property type="term" value="C:plasma membrane"/>
    <property type="evidence" value="ECO:0007669"/>
    <property type="project" value="UniProtKB-SubCell"/>
</dbReference>
<feature type="compositionally biased region" description="Basic and acidic residues" evidence="16">
    <location>
        <begin position="525"/>
        <end position="536"/>
    </location>
</feature>
<evidence type="ECO:0000256" key="9">
    <source>
        <dbReference type="ARBA" id="ARBA00022737"/>
    </source>
</evidence>
<comment type="subcellular location">
    <subcellularLocation>
        <location evidence="1">Cell membrane</location>
        <topology evidence="1">Peripheral membrane protein</topology>
    </subcellularLocation>
    <subcellularLocation>
        <location evidence="2">Cytoplasm</location>
    </subcellularLocation>
</comment>
<evidence type="ECO:0000256" key="16">
    <source>
        <dbReference type="SAM" id="MobiDB-lite"/>
    </source>
</evidence>
<dbReference type="PRINTS" id="PR00962">
    <property type="entry name" value="LETHAL2GIANT"/>
</dbReference>
<feature type="region of interest" description="Disordered" evidence="16">
    <location>
        <begin position="525"/>
        <end position="555"/>
    </location>
</feature>
<dbReference type="Pfam" id="PF00400">
    <property type="entry name" value="WD40"/>
    <property type="match status" value="1"/>
</dbReference>
<dbReference type="InterPro" id="IPR042855">
    <property type="entry name" value="V_SNARE_CC"/>
</dbReference>
<feature type="region of interest" description="Disordered" evidence="16">
    <location>
        <begin position="1040"/>
        <end position="1070"/>
    </location>
</feature>
<dbReference type="CDD" id="cd15873">
    <property type="entry name" value="R-SNARE_STXBP5_6"/>
    <property type="match status" value="1"/>
</dbReference>
<evidence type="ECO:0000256" key="10">
    <source>
        <dbReference type="ARBA" id="ARBA00022927"/>
    </source>
</evidence>
<evidence type="ECO:0000259" key="17">
    <source>
        <dbReference type="PROSITE" id="PS50892"/>
    </source>
</evidence>
<evidence type="ECO:0000256" key="2">
    <source>
        <dbReference type="ARBA" id="ARBA00004496"/>
    </source>
</evidence>
<dbReference type="OrthoDB" id="19944at2759"/>
<dbReference type="PROSITE" id="PS50082">
    <property type="entry name" value="WD_REPEATS_2"/>
    <property type="match status" value="1"/>
</dbReference>
<feature type="repeat" description="WD" evidence="14">
    <location>
        <begin position="437"/>
        <end position="462"/>
    </location>
</feature>
<proteinExistence type="inferred from homology"/>
<dbReference type="InterPro" id="IPR000664">
    <property type="entry name" value="Lethal2_giant"/>
</dbReference>
<dbReference type="FunFam" id="2.130.10.10:FF:000521">
    <property type="entry name" value="syntaxin-binding protein 5-like isoform X1"/>
    <property type="match status" value="1"/>
</dbReference>
<dbReference type="Gene3D" id="2.130.10.10">
    <property type="entry name" value="YVTN repeat-like/Quinoprotein amine dehydrogenase"/>
    <property type="match status" value="2"/>
</dbReference>
<keyword evidence="11 15" id="KW-0175">Coiled coil</keyword>
<dbReference type="GO" id="GO:0019905">
    <property type="term" value="F:syntaxin binding"/>
    <property type="evidence" value="ECO:0007669"/>
    <property type="project" value="TreeGrafter"/>
</dbReference>
<evidence type="ECO:0000256" key="6">
    <source>
        <dbReference type="ARBA" id="ARBA00022483"/>
    </source>
</evidence>
<dbReference type="GO" id="GO:0005096">
    <property type="term" value="F:GTPase activator activity"/>
    <property type="evidence" value="ECO:0007669"/>
    <property type="project" value="TreeGrafter"/>
</dbReference>
<evidence type="ECO:0000256" key="12">
    <source>
        <dbReference type="ARBA" id="ARBA00023136"/>
    </source>
</evidence>
<keyword evidence="7" id="KW-0963">Cytoplasm</keyword>
<dbReference type="PROSITE" id="PS50892">
    <property type="entry name" value="V_SNARE"/>
    <property type="match status" value="1"/>
</dbReference>
<evidence type="ECO:0000256" key="13">
    <source>
        <dbReference type="ARBA" id="ARBA00067543"/>
    </source>
</evidence>
<dbReference type="InterPro" id="IPR036322">
    <property type="entry name" value="WD40_repeat_dom_sf"/>
</dbReference>
<dbReference type="EMBL" id="KQ434943">
    <property type="protein sequence ID" value="KZC12229.1"/>
    <property type="molecule type" value="Genomic_DNA"/>
</dbReference>
<dbReference type="PANTHER" id="PTHR10241">
    <property type="entry name" value="LETHAL 2 GIANT LARVAE PROTEIN"/>
    <property type="match status" value="1"/>
</dbReference>
<accession>A0A154PK40</accession>
<feature type="compositionally biased region" description="Basic and acidic residues" evidence="16">
    <location>
        <begin position="642"/>
        <end position="656"/>
    </location>
</feature>
<keyword evidence="4" id="KW-0813">Transport</keyword>
<evidence type="ECO:0000256" key="8">
    <source>
        <dbReference type="ARBA" id="ARBA00022574"/>
    </source>
</evidence>
<evidence type="ECO:0000256" key="3">
    <source>
        <dbReference type="ARBA" id="ARBA00008070"/>
    </source>
</evidence>
<dbReference type="InterPro" id="IPR015943">
    <property type="entry name" value="WD40/YVTN_repeat-like_dom_sf"/>
</dbReference>
<feature type="compositionally biased region" description="Basic and acidic residues" evidence="16">
    <location>
        <begin position="1040"/>
        <end position="1050"/>
    </location>
</feature>
<dbReference type="InterPro" id="IPR001680">
    <property type="entry name" value="WD40_rpt"/>
</dbReference>
<gene>
    <name evidence="18" type="ORF">WN55_03743</name>
</gene>
<feature type="region of interest" description="Disordered" evidence="16">
    <location>
        <begin position="631"/>
        <end position="665"/>
    </location>
</feature>
<keyword evidence="5" id="KW-1003">Cell membrane</keyword>
<protein>
    <recommendedName>
        <fullName evidence="13">Syntaxin-binding protein 5-like</fullName>
    </recommendedName>
</protein>
<dbReference type="PANTHER" id="PTHR10241:SF25">
    <property type="entry name" value="TOMOSYN, ISOFORM C"/>
    <property type="match status" value="1"/>
</dbReference>
<dbReference type="SMART" id="SM00320">
    <property type="entry name" value="WD40"/>
    <property type="match status" value="7"/>
</dbReference>
<keyword evidence="8 14" id="KW-0853">WD repeat</keyword>
<feature type="region of interest" description="Disordered" evidence="16">
    <location>
        <begin position="795"/>
        <end position="841"/>
    </location>
</feature>
<dbReference type="Gene3D" id="1.20.5.110">
    <property type="match status" value="1"/>
</dbReference>
<dbReference type="GO" id="GO:0031201">
    <property type="term" value="C:SNARE complex"/>
    <property type="evidence" value="ECO:0007669"/>
    <property type="project" value="TreeGrafter"/>
</dbReference>
<dbReference type="STRING" id="178035.A0A154PK40"/>
<keyword evidence="19" id="KW-1185">Reference proteome</keyword>
<dbReference type="SUPFAM" id="SSF58038">
    <property type="entry name" value="SNARE fusion complex"/>
    <property type="match status" value="1"/>
</dbReference>
<feature type="domain" description="V-SNARE coiled-coil homology" evidence="17">
    <location>
        <begin position="1279"/>
        <end position="1339"/>
    </location>
</feature>
<dbReference type="GO" id="GO:0006893">
    <property type="term" value="P:Golgi to plasma membrane transport"/>
    <property type="evidence" value="ECO:0007669"/>
    <property type="project" value="TreeGrafter"/>
</dbReference>
<keyword evidence="6" id="KW-0268">Exocytosis</keyword>
<evidence type="ECO:0000256" key="1">
    <source>
        <dbReference type="ARBA" id="ARBA00004202"/>
    </source>
</evidence>
<dbReference type="GO" id="GO:0015031">
    <property type="term" value="P:protein transport"/>
    <property type="evidence" value="ECO:0007669"/>
    <property type="project" value="UniProtKB-KW"/>
</dbReference>
<keyword evidence="9" id="KW-0677">Repeat</keyword>
<feature type="compositionally biased region" description="Basic and acidic residues" evidence="16">
    <location>
        <begin position="818"/>
        <end position="828"/>
    </location>
</feature>
<comment type="similarity">
    <text evidence="3">Belongs to the WD repeat L(2)GL family.</text>
</comment>
<feature type="compositionally biased region" description="Polar residues" evidence="16">
    <location>
        <begin position="538"/>
        <end position="555"/>
    </location>
</feature>
<evidence type="ECO:0000256" key="15">
    <source>
        <dbReference type="PROSITE-ProRule" id="PRU00290"/>
    </source>
</evidence>
<dbReference type="SUPFAM" id="SSF50978">
    <property type="entry name" value="WD40 repeat-like"/>
    <property type="match status" value="2"/>
</dbReference>
<name>A0A154PK40_DUFNO</name>
<keyword evidence="12" id="KW-0472">Membrane</keyword>
<feature type="compositionally biased region" description="Polar residues" evidence="16">
    <location>
        <begin position="1052"/>
        <end position="1069"/>
    </location>
</feature>
<reference evidence="18 19" key="1">
    <citation type="submission" date="2015-07" db="EMBL/GenBank/DDBJ databases">
        <title>The genome of Dufourea novaeangliae.</title>
        <authorList>
            <person name="Pan H."/>
            <person name="Kapheim K."/>
        </authorList>
    </citation>
    <scope>NUCLEOTIDE SEQUENCE [LARGE SCALE GENOMIC DNA]</scope>
    <source>
        <strain evidence="18">0120121106</strain>
        <tissue evidence="18">Whole body</tissue>
    </source>
</reference>
<evidence type="ECO:0000313" key="19">
    <source>
        <dbReference type="Proteomes" id="UP000076502"/>
    </source>
</evidence>
<evidence type="ECO:0000256" key="5">
    <source>
        <dbReference type="ARBA" id="ARBA00022475"/>
    </source>
</evidence>
<sequence>MKKFTIKGVLDGFRSSVPQPVKPDQEIVENLRSEHFQVKKTFTHGFPHQPTAVAFDPVQRLLAIGTKSGSLRILGRPGVDAHVKHEGCTAVLQLQFLVNEGALVSATADDTLHLWNFRQKIPQVVQSLKFQRERITCIHLPLQSKWLYVGTERGNIHVLHIETFVLSGYVINWNKAIEICRKTHPGAVLHLSDNPLDLSKMLIGYESGQIVFWDLKTKNADYRCQSDVPLRSITWHHEGKQFMCSHTDGSLSTWTVRQVKPTSVTHPHAKTTKDGEPEPCRSIQKVEWKLSRSGEAYVIFSGGLAYDTTGRTPSITVIHGKTTTVLEMEHNVIDFITLCENPWTSDYQDPYAVVVLLQSDLVVIDLLTPGFPCFENPYPMDIHESAVTCCAYFADCPSDLVPAFYSVGSKSQKKTGFSEKDWPISGGEWSSSSSSYNEIIVTGHDDGSIKFWDASAGTLQVLYKLKTAKLFEKGRTRSIDSEEDLFAIQQIYLCPESRKLAIAGNGKHVVLFKFKKVESMSEVVGKEVESSSDHDSPAGNTSGSSETKNTESNQPLKVKTGLQKRAPGFQATLICLTVAASGEQPENITALSLNSSYGLMAYGNETNLVIIDIVQKISLIVLNTADIGGNSDPCQRVLRSPKRQDDLKRENEDKARSPSTDQPTMCLPTLKQTQRDSTVPSEALLAMVADNAQQSQQCPLRGEYQAASCNNDKRTTEVTVNEICKPGHTVNEEDCAKNHGWKGFSLKRQLTKVDLKIKSTFTPTLTSQNGVGTDSSGGQKSSVFYCNVSESASSLSPVESVESESSVSSEGSIPGRESPPHDEKKRCGSLDAKSPMLEGDNNKLLRLQNENSPEKSSAVRPVDLTLSETEMKPPRLKKIVKMKQAKREGRLLSVPNLKFPKNDPPICDLRCEENTAPESFTCNLIRRFNKYDSSFQRSRSSSMSSLENITTETISCLTFADSYTKKTDTSPVPTLWIGTSLGSVQTVIFNTPVRGERHAHPVVVSTCNGSSFKLKGCILLMSFLDCNGALIPYSYESWKDDSAEGKDRNKSQSKCTNTRMSPSMTTQATAGDGFEDRQYVVLVSEKQARVLALPSQNCLYRHQLAETHIVIKAEITTINDNICLVCYVSNGHVATYSLPSLRPLIDVDFLPLIDLSFQTTKHGIVDPMLSIWGHQLFVNGDTDQIAKTLCFSNKGHGLYLSSPTEIQKFSVSNQFCAELTEMMGDLFIGHDMPEPPKESFFKGLFGGGSRSLDREELFGESSGRASRTVARHIPGPNAGAEALRERVTTATGEVNMAHQMVLERGEKLSQLEERTARMMNEAEGFSQSAHGLMLKYKDKKWYQL</sequence>
<dbReference type="FunFam" id="1.20.5.110:FF:000001">
    <property type="entry name" value="syntaxin-binding protein 5 isoform X1"/>
    <property type="match status" value="1"/>
</dbReference>
<evidence type="ECO:0000256" key="7">
    <source>
        <dbReference type="ARBA" id="ARBA00022490"/>
    </source>
</evidence>
<dbReference type="GO" id="GO:0045159">
    <property type="term" value="F:myosin II binding"/>
    <property type="evidence" value="ECO:0007669"/>
    <property type="project" value="TreeGrafter"/>
</dbReference>
<evidence type="ECO:0000256" key="4">
    <source>
        <dbReference type="ARBA" id="ARBA00022448"/>
    </source>
</evidence>
<evidence type="ECO:0000256" key="11">
    <source>
        <dbReference type="ARBA" id="ARBA00023054"/>
    </source>
</evidence>
<dbReference type="Pfam" id="PF08366">
    <property type="entry name" value="LLGL"/>
    <property type="match status" value="1"/>
</dbReference>